<dbReference type="AlphaFoldDB" id="A0AAV9M7Z2"/>
<dbReference type="Proteomes" id="UP001311915">
    <property type="component" value="Unassembled WGS sequence"/>
</dbReference>
<evidence type="ECO:0000256" key="1">
    <source>
        <dbReference type="SAM" id="MobiDB-lite"/>
    </source>
</evidence>
<evidence type="ECO:0008006" key="4">
    <source>
        <dbReference type="Google" id="ProtNLM"/>
    </source>
</evidence>
<sequence>MEHMMDLKVQAVNKCLDAFELRVLERPTPTTNIFSFRTELDHLRADLDAILAPSMDAPKSSPIAPADDMVLDALFSEDIPQSESTHARGKRHYFSHTSDATENARS</sequence>
<comment type="caution">
    <text evidence="2">The sequence shown here is derived from an EMBL/GenBank/DDBJ whole genome shotgun (WGS) entry which is preliminary data.</text>
</comment>
<evidence type="ECO:0000313" key="2">
    <source>
        <dbReference type="EMBL" id="KAK4733987.1"/>
    </source>
</evidence>
<accession>A0AAV9M7Z2</accession>
<feature type="compositionally biased region" description="Polar residues" evidence="1">
    <location>
        <begin position="95"/>
        <end position="106"/>
    </location>
</feature>
<protein>
    <recommendedName>
        <fullName evidence="4">Integrase core domain containing protein</fullName>
    </recommendedName>
</protein>
<organism evidence="2 3">
    <name type="scientific">Solanum pinnatisectum</name>
    <name type="common">tansyleaf nightshade</name>
    <dbReference type="NCBI Taxonomy" id="50273"/>
    <lineage>
        <taxon>Eukaryota</taxon>
        <taxon>Viridiplantae</taxon>
        <taxon>Streptophyta</taxon>
        <taxon>Embryophyta</taxon>
        <taxon>Tracheophyta</taxon>
        <taxon>Spermatophyta</taxon>
        <taxon>Magnoliopsida</taxon>
        <taxon>eudicotyledons</taxon>
        <taxon>Gunneridae</taxon>
        <taxon>Pentapetalae</taxon>
        <taxon>asterids</taxon>
        <taxon>lamiids</taxon>
        <taxon>Solanales</taxon>
        <taxon>Solanaceae</taxon>
        <taxon>Solanoideae</taxon>
        <taxon>Solaneae</taxon>
        <taxon>Solanum</taxon>
    </lineage>
</organism>
<proteinExistence type="predicted"/>
<feature type="region of interest" description="Disordered" evidence="1">
    <location>
        <begin position="81"/>
        <end position="106"/>
    </location>
</feature>
<keyword evidence="3" id="KW-1185">Reference proteome</keyword>
<gene>
    <name evidence="2" type="ORF">R3W88_008248</name>
</gene>
<evidence type="ECO:0000313" key="3">
    <source>
        <dbReference type="Proteomes" id="UP001311915"/>
    </source>
</evidence>
<reference evidence="2 3" key="1">
    <citation type="submission" date="2023-10" db="EMBL/GenBank/DDBJ databases">
        <title>Genome-Wide Identification Analysis in wild type Solanum Pinnatisectum Reveals Some Genes Defensing Phytophthora Infestans.</title>
        <authorList>
            <person name="Sun C."/>
        </authorList>
    </citation>
    <scope>NUCLEOTIDE SEQUENCE [LARGE SCALE GENOMIC DNA]</scope>
    <source>
        <strain evidence="2">LQN</strain>
        <tissue evidence="2">Leaf</tissue>
    </source>
</reference>
<dbReference type="EMBL" id="JAWPEI010000002">
    <property type="protein sequence ID" value="KAK4733987.1"/>
    <property type="molecule type" value="Genomic_DNA"/>
</dbReference>
<name>A0AAV9M7Z2_9SOLN</name>